<feature type="transmembrane region" description="Helical" evidence="7">
    <location>
        <begin position="12"/>
        <end position="32"/>
    </location>
</feature>
<dbReference type="AlphaFoldDB" id="A0A7M1T2M5"/>
<dbReference type="PANTHER" id="PTHR23522">
    <property type="entry name" value="BLL5896 PROTEIN"/>
    <property type="match status" value="1"/>
</dbReference>
<dbReference type="KEGG" id="civ:IMZ16_00700"/>
<keyword evidence="6 7" id="KW-0472">Membrane</keyword>
<dbReference type="GO" id="GO:0015213">
    <property type="term" value="F:uridine transmembrane transporter activity"/>
    <property type="evidence" value="ECO:0007669"/>
    <property type="project" value="TreeGrafter"/>
</dbReference>
<comment type="subcellular location">
    <subcellularLocation>
        <location evidence="1">Cell membrane</location>
        <topology evidence="1">Multi-pass membrane protein</topology>
    </subcellularLocation>
</comment>
<reference evidence="9 10" key="1">
    <citation type="submission" date="2020-10" db="EMBL/GenBank/DDBJ databases">
        <title>Complete genome of Cruoricapor ignavus strain M1214 isolated from the blood culture of a febrile patient.</title>
        <authorList>
            <person name="Guglielmino C.J.D."/>
        </authorList>
    </citation>
    <scope>NUCLEOTIDE SEQUENCE [LARGE SCALE GENOMIC DNA]</scope>
    <source>
        <strain evidence="9 10">M1214</strain>
    </source>
</reference>
<dbReference type="GO" id="GO:0015212">
    <property type="term" value="F:cytidine transmembrane transporter activity"/>
    <property type="evidence" value="ECO:0007669"/>
    <property type="project" value="TreeGrafter"/>
</dbReference>
<dbReference type="PANTHER" id="PTHR23522:SF4">
    <property type="entry name" value="NUCLEOSIDE PERMEASE NUPG-RELATED"/>
    <property type="match status" value="1"/>
</dbReference>
<feature type="transmembrane region" description="Helical" evidence="7">
    <location>
        <begin position="38"/>
        <end position="57"/>
    </location>
</feature>
<organism evidence="9 10">
    <name type="scientific">Cruoricaptor ignavus</name>
    <dbReference type="NCBI Taxonomy" id="1118202"/>
    <lineage>
        <taxon>Bacteria</taxon>
        <taxon>Pseudomonadati</taxon>
        <taxon>Bacteroidota</taxon>
        <taxon>Flavobacteriia</taxon>
        <taxon>Flavobacteriales</taxon>
        <taxon>Weeksellaceae</taxon>
        <taxon>Cruoricaptor</taxon>
    </lineage>
</organism>
<dbReference type="RefSeq" id="WP_193440080.1">
    <property type="nucleotide sequence ID" value="NZ_CP063145.1"/>
</dbReference>
<dbReference type="InterPro" id="IPR004740">
    <property type="entry name" value="Nuc_H_symport"/>
</dbReference>
<evidence type="ECO:0000256" key="5">
    <source>
        <dbReference type="ARBA" id="ARBA00022989"/>
    </source>
</evidence>
<dbReference type="Pfam" id="PF03825">
    <property type="entry name" value="Nuc_H_symport"/>
    <property type="match status" value="1"/>
</dbReference>
<feature type="domain" description="Major facilitator superfamily (MFS) profile" evidence="8">
    <location>
        <begin position="214"/>
        <end position="419"/>
    </location>
</feature>
<evidence type="ECO:0000256" key="4">
    <source>
        <dbReference type="ARBA" id="ARBA00022692"/>
    </source>
</evidence>
<dbReference type="GO" id="GO:0005886">
    <property type="term" value="C:plasma membrane"/>
    <property type="evidence" value="ECO:0007669"/>
    <property type="project" value="UniProtKB-SubCell"/>
</dbReference>
<gene>
    <name evidence="9" type="ORF">IMZ16_00700</name>
</gene>
<feature type="transmembrane region" description="Helical" evidence="7">
    <location>
        <begin position="392"/>
        <end position="412"/>
    </location>
</feature>
<keyword evidence="2" id="KW-0813">Transport</keyword>
<keyword evidence="4 7" id="KW-0812">Transmembrane</keyword>
<feature type="transmembrane region" description="Helical" evidence="7">
    <location>
        <begin position="260"/>
        <end position="280"/>
    </location>
</feature>
<dbReference type="EMBL" id="CP063145">
    <property type="protein sequence ID" value="QOR74001.1"/>
    <property type="molecule type" value="Genomic_DNA"/>
</dbReference>
<evidence type="ECO:0000256" key="7">
    <source>
        <dbReference type="SAM" id="Phobius"/>
    </source>
</evidence>
<feature type="transmembrane region" description="Helical" evidence="7">
    <location>
        <begin position="287"/>
        <end position="306"/>
    </location>
</feature>
<dbReference type="InterPro" id="IPR036259">
    <property type="entry name" value="MFS_trans_sf"/>
</dbReference>
<keyword evidence="5 7" id="KW-1133">Transmembrane helix</keyword>
<feature type="transmembrane region" description="Helical" evidence="7">
    <location>
        <begin position="312"/>
        <end position="331"/>
    </location>
</feature>
<dbReference type="Gene3D" id="1.20.1250.20">
    <property type="entry name" value="MFS general substrate transporter like domains"/>
    <property type="match status" value="2"/>
</dbReference>
<evidence type="ECO:0000259" key="8">
    <source>
        <dbReference type="PROSITE" id="PS50850"/>
    </source>
</evidence>
<feature type="transmembrane region" description="Helical" evidence="7">
    <location>
        <begin position="108"/>
        <end position="127"/>
    </location>
</feature>
<evidence type="ECO:0000313" key="10">
    <source>
        <dbReference type="Proteomes" id="UP000593605"/>
    </source>
</evidence>
<protein>
    <submittedName>
        <fullName evidence="9">MFS transporter</fullName>
    </submittedName>
</protein>
<proteinExistence type="predicted"/>
<dbReference type="PROSITE" id="PS50850">
    <property type="entry name" value="MFS"/>
    <property type="match status" value="1"/>
</dbReference>
<evidence type="ECO:0000256" key="2">
    <source>
        <dbReference type="ARBA" id="ARBA00022448"/>
    </source>
</evidence>
<keyword evidence="3" id="KW-1003">Cell membrane</keyword>
<feature type="transmembrane region" description="Helical" evidence="7">
    <location>
        <begin position="69"/>
        <end position="88"/>
    </location>
</feature>
<accession>A0A7M1T2M5</accession>
<dbReference type="Proteomes" id="UP000593605">
    <property type="component" value="Chromosome"/>
</dbReference>
<dbReference type="SUPFAM" id="SSF103473">
    <property type="entry name" value="MFS general substrate transporter"/>
    <property type="match status" value="1"/>
</dbReference>
<name>A0A7M1T2M5_9FLAO</name>
<evidence type="ECO:0000256" key="3">
    <source>
        <dbReference type="ARBA" id="ARBA00022475"/>
    </source>
</evidence>
<feature type="transmembrane region" description="Helical" evidence="7">
    <location>
        <begin position="216"/>
        <end position="240"/>
    </location>
</feature>
<evidence type="ECO:0000256" key="6">
    <source>
        <dbReference type="ARBA" id="ARBA00023136"/>
    </source>
</evidence>
<feature type="transmembrane region" description="Helical" evidence="7">
    <location>
        <begin position="164"/>
        <end position="182"/>
    </location>
</feature>
<dbReference type="InterPro" id="IPR020846">
    <property type="entry name" value="MFS_dom"/>
</dbReference>
<evidence type="ECO:0000256" key="1">
    <source>
        <dbReference type="ARBA" id="ARBA00004651"/>
    </source>
</evidence>
<sequence length="419" mass="46068">MSIKLRLSILNFLEYAVWGAYLTSMGSWLASIGLGDKIGWFYAMQGFVSIFIPPLMGMVADRWIPAQRLLGICHALAAAFLALAGYVGMQSGSSVDFATLFSLYSLSMAFYMPTIALSNSVAYSILLKNGEDTVTAFPPIRTIGTIGFILAMLFVDFTGFQNTYAQFFTSAALGILMFFYTFTLPTVPISSSPDKASLSKAFNIEAFSLFRNSRMAVFFIFSMLLGVSLQITNGYANPFITSFKEIPEFADTWGANHANALISLSQISETLCILLIPFFLKRFGIKIVMLIAMFAWFLRFALFAAGDPGPGLPFFILSMLVYGVAFDFFNVSGSLYVDRETPANLRSGAQGIFMMMTNGFGATLGMLGAQLVVNHFVYSQETPADQLGGWRISWLIFASYAFAVGLLFLLVFKDKPQVS</sequence>
<feature type="transmembrane region" description="Helical" evidence="7">
    <location>
        <begin position="139"/>
        <end position="158"/>
    </location>
</feature>
<evidence type="ECO:0000313" key="9">
    <source>
        <dbReference type="EMBL" id="QOR74001.1"/>
    </source>
</evidence>
<feature type="transmembrane region" description="Helical" evidence="7">
    <location>
        <begin position="352"/>
        <end position="372"/>
    </location>
</feature>